<dbReference type="OrthoDB" id="663842at2"/>
<evidence type="ECO:0000313" key="3">
    <source>
        <dbReference type="Proteomes" id="UP000036458"/>
    </source>
</evidence>
<dbReference type="PATRIC" id="fig|1379910.4.peg.2296"/>
<dbReference type="KEGG" id="ruf:TH63_10580"/>
<accession>A0A0H4VQG5</accession>
<dbReference type="EMBL" id="CP010777">
    <property type="protein sequence ID" value="AKQ45989.1"/>
    <property type="molecule type" value="Genomic_DNA"/>
</dbReference>
<dbReference type="AlphaFoldDB" id="A0A0H4VQG5"/>
<feature type="signal peptide" evidence="1">
    <location>
        <begin position="1"/>
        <end position="21"/>
    </location>
</feature>
<dbReference type="STRING" id="1379910.TH63_10580"/>
<organism evidence="2 3">
    <name type="scientific">Rufibacter radiotolerans</name>
    <dbReference type="NCBI Taxonomy" id="1379910"/>
    <lineage>
        <taxon>Bacteria</taxon>
        <taxon>Pseudomonadati</taxon>
        <taxon>Bacteroidota</taxon>
        <taxon>Cytophagia</taxon>
        <taxon>Cytophagales</taxon>
        <taxon>Hymenobacteraceae</taxon>
        <taxon>Rufibacter</taxon>
    </lineage>
</organism>
<dbReference type="RefSeq" id="WP_048920922.1">
    <property type="nucleotide sequence ID" value="NZ_CP010777.1"/>
</dbReference>
<feature type="chain" id="PRO_5005212087" evidence="1">
    <location>
        <begin position="22"/>
        <end position="176"/>
    </location>
</feature>
<reference evidence="2 3" key="1">
    <citation type="submission" date="2015-01" db="EMBL/GenBank/DDBJ databases">
        <title>Rufibacter sp./DG31D/ whole genome sequencing.</title>
        <authorList>
            <person name="Kim M.K."/>
            <person name="Srinivasan S."/>
            <person name="Lee J.-J."/>
        </authorList>
    </citation>
    <scope>NUCLEOTIDE SEQUENCE [LARGE SCALE GENOMIC DNA]</scope>
    <source>
        <strain evidence="2 3">DG31D</strain>
    </source>
</reference>
<protein>
    <submittedName>
        <fullName evidence="2">Uncharacterized protein</fullName>
    </submittedName>
</protein>
<evidence type="ECO:0000256" key="1">
    <source>
        <dbReference type="SAM" id="SignalP"/>
    </source>
</evidence>
<gene>
    <name evidence="2" type="ORF">TH63_10580</name>
</gene>
<sequence>MYLTSLLLTFCFAFVSFWQTAETYSHTALVSYYQKAAKDEAIAKEFHGLMARYKGKDPLKLGYKAVSNAIMAKHAWSPYNKIKYLRASAEDFEQAVALDKTDPEVRFLRYSIEYNIPRYLNMSHHLEDDKKIFMAAMLRHPRSGIPVESMKIMRDYLLRKDLVSGDERRRVENLNL</sequence>
<keyword evidence="3" id="KW-1185">Reference proteome</keyword>
<name>A0A0H4VQG5_9BACT</name>
<dbReference type="Proteomes" id="UP000036458">
    <property type="component" value="Chromosome"/>
</dbReference>
<keyword evidence="1" id="KW-0732">Signal</keyword>
<proteinExistence type="predicted"/>
<evidence type="ECO:0000313" key="2">
    <source>
        <dbReference type="EMBL" id="AKQ45989.1"/>
    </source>
</evidence>